<protein>
    <submittedName>
        <fullName evidence="1">Uncharacterized protein</fullName>
    </submittedName>
</protein>
<reference evidence="1 2" key="1">
    <citation type="submission" date="2019-03" db="EMBL/GenBank/DDBJ databases">
        <title>Genomic Encyclopedia of Archaeal and Bacterial Type Strains, Phase II (KMG-II): from individual species to whole genera.</title>
        <authorList>
            <person name="Goeker M."/>
        </authorList>
    </citation>
    <scope>NUCLEOTIDE SEQUENCE [LARGE SCALE GENOMIC DNA]</scope>
    <source>
        <strain evidence="1 2">DSM 19034</strain>
    </source>
</reference>
<dbReference type="AlphaFoldDB" id="A0A4R6IJG4"/>
<organism evidence="1 2">
    <name type="scientific">Pedobacter duraquae</name>
    <dbReference type="NCBI Taxonomy" id="425511"/>
    <lineage>
        <taxon>Bacteria</taxon>
        <taxon>Pseudomonadati</taxon>
        <taxon>Bacteroidota</taxon>
        <taxon>Sphingobacteriia</taxon>
        <taxon>Sphingobacteriales</taxon>
        <taxon>Sphingobacteriaceae</taxon>
        <taxon>Pedobacter</taxon>
    </lineage>
</organism>
<dbReference type="Proteomes" id="UP000295499">
    <property type="component" value="Unassembled WGS sequence"/>
</dbReference>
<name>A0A4R6IJG4_9SPHI</name>
<keyword evidence="2" id="KW-1185">Reference proteome</keyword>
<gene>
    <name evidence="1" type="ORF">CLV32_3189</name>
</gene>
<evidence type="ECO:0000313" key="1">
    <source>
        <dbReference type="EMBL" id="TDO22075.1"/>
    </source>
</evidence>
<sequence length="34" mass="3904">MYAANPIALVCLYGVIVDKINKMVSLIYKHYFIV</sequence>
<evidence type="ECO:0000313" key="2">
    <source>
        <dbReference type="Proteomes" id="UP000295499"/>
    </source>
</evidence>
<accession>A0A4R6IJG4</accession>
<dbReference type="EMBL" id="SNWM01000003">
    <property type="protein sequence ID" value="TDO22075.1"/>
    <property type="molecule type" value="Genomic_DNA"/>
</dbReference>
<comment type="caution">
    <text evidence="1">The sequence shown here is derived from an EMBL/GenBank/DDBJ whole genome shotgun (WGS) entry which is preliminary data.</text>
</comment>
<proteinExistence type="predicted"/>